<organism evidence="2 3">
    <name type="scientific">Actinoallomurus spadix</name>
    <dbReference type="NCBI Taxonomy" id="79912"/>
    <lineage>
        <taxon>Bacteria</taxon>
        <taxon>Bacillati</taxon>
        <taxon>Actinomycetota</taxon>
        <taxon>Actinomycetes</taxon>
        <taxon>Streptosporangiales</taxon>
        <taxon>Thermomonosporaceae</taxon>
        <taxon>Actinoallomurus</taxon>
    </lineage>
</organism>
<proteinExistence type="predicted"/>
<evidence type="ECO:0000313" key="3">
    <source>
        <dbReference type="Proteomes" id="UP001501822"/>
    </source>
</evidence>
<evidence type="ECO:0000256" key="1">
    <source>
        <dbReference type="SAM" id="MobiDB-lite"/>
    </source>
</evidence>
<evidence type="ECO:0008006" key="4">
    <source>
        <dbReference type="Google" id="ProtNLM"/>
    </source>
</evidence>
<sequence>MTKILVDVDDDALSEAAELLGTSTKKDTVNTALRETVERLRRARAYAEFIELGKSGMFDVLHDKRNYRGVSGDLPDRHERSGEDGPNS</sequence>
<protein>
    <recommendedName>
        <fullName evidence="4">VapB protein of antitoxin of type II toxin-antitoxin system</fullName>
    </recommendedName>
</protein>
<name>A0ABN0VRQ4_9ACTN</name>
<evidence type="ECO:0000313" key="2">
    <source>
        <dbReference type="EMBL" id="GAA0315579.1"/>
    </source>
</evidence>
<keyword evidence="3" id="KW-1185">Reference proteome</keyword>
<dbReference type="RefSeq" id="WP_252808311.1">
    <property type="nucleotide sequence ID" value="NZ_BAAABM010000003.1"/>
</dbReference>
<dbReference type="InterPro" id="IPR019239">
    <property type="entry name" value="VapB_antitoxin"/>
</dbReference>
<dbReference type="Proteomes" id="UP001501822">
    <property type="component" value="Unassembled WGS sequence"/>
</dbReference>
<accession>A0ABN0VRQ4</accession>
<reference evidence="2 3" key="1">
    <citation type="journal article" date="2019" name="Int. J. Syst. Evol. Microbiol.">
        <title>The Global Catalogue of Microorganisms (GCM) 10K type strain sequencing project: providing services to taxonomists for standard genome sequencing and annotation.</title>
        <authorList>
            <consortium name="The Broad Institute Genomics Platform"/>
            <consortium name="The Broad Institute Genome Sequencing Center for Infectious Disease"/>
            <person name="Wu L."/>
            <person name="Ma J."/>
        </authorList>
    </citation>
    <scope>NUCLEOTIDE SEQUENCE [LARGE SCALE GENOMIC DNA]</scope>
    <source>
        <strain evidence="2 3">JCM 3146</strain>
    </source>
</reference>
<dbReference type="Pfam" id="PF09957">
    <property type="entry name" value="VapB_antitoxin"/>
    <property type="match status" value="1"/>
</dbReference>
<feature type="region of interest" description="Disordered" evidence="1">
    <location>
        <begin position="67"/>
        <end position="88"/>
    </location>
</feature>
<feature type="compositionally biased region" description="Basic and acidic residues" evidence="1">
    <location>
        <begin position="74"/>
        <end position="88"/>
    </location>
</feature>
<gene>
    <name evidence="2" type="ORF">GCM10010151_02020</name>
</gene>
<dbReference type="EMBL" id="BAAABM010000003">
    <property type="protein sequence ID" value="GAA0315579.1"/>
    <property type="molecule type" value="Genomic_DNA"/>
</dbReference>
<comment type="caution">
    <text evidence="2">The sequence shown here is derived from an EMBL/GenBank/DDBJ whole genome shotgun (WGS) entry which is preliminary data.</text>
</comment>